<dbReference type="FunFam" id="3.80.10.10:FF:000383">
    <property type="entry name" value="Leucine-rich repeat receptor protein kinase EMS1"/>
    <property type="match status" value="1"/>
</dbReference>
<dbReference type="InterPro" id="IPR055414">
    <property type="entry name" value="LRR_R13L4/SHOC2-like"/>
</dbReference>
<accession>A0A1Y2CUL3</accession>
<sequence>MIIFVILINIILSTKIVYSQNTECIPLNIILGIDKSYNCCNHAKITCLDGHVRRIDFSQSNLNGTIPNEIGNLVYLEDLVLLQNNFSGPIPPEIGKLTNLKILNIRNNKFSGSLPSELGNLTKLTYMSISFNELSGPIPSSFGNLQSLQKLYIRYNFLSGSLPSELGNLSNLLDSTLTDNHLTGEIPEEIGNLPKLTLFDLSNNDFCGPRPSSSKIKVDNNSNIGVPCNGVSNTISSGNTRASSTSSFSNTPTSSPTIINPPGGEGNSFLKISLIIAGIVGIGVIAGIAFFVTSKRKSTNHNNGGNTNIVDSIRNTIDINDSLDRNGSNVIIESRIININDNPVNTSDITNNAPLTNISPIVNTSPIVNNINTSSYSSNEVSNYNPTAQQIFNPSTRQVFNADIDITDNNLNINNQQVEELPPPAYVEVIGENRSNIESPTTVQRRTNGYYHSEKTRTFDLPPETNNANNNQVE</sequence>
<protein>
    <submittedName>
        <fullName evidence="6">L domain-like protein</fullName>
    </submittedName>
</protein>
<keyword evidence="3" id="KW-0472">Membrane</keyword>
<dbReference type="SUPFAM" id="SSF52058">
    <property type="entry name" value="L domain-like"/>
    <property type="match status" value="1"/>
</dbReference>
<feature type="chain" id="PRO_5012508349" evidence="4">
    <location>
        <begin position="20"/>
        <end position="474"/>
    </location>
</feature>
<dbReference type="Gene3D" id="3.80.10.10">
    <property type="entry name" value="Ribonuclease Inhibitor"/>
    <property type="match status" value="2"/>
</dbReference>
<keyword evidence="4" id="KW-0732">Signal</keyword>
<evidence type="ECO:0000256" key="2">
    <source>
        <dbReference type="SAM" id="MobiDB-lite"/>
    </source>
</evidence>
<keyword evidence="3" id="KW-1133">Transmembrane helix</keyword>
<reference evidence="6 7" key="1">
    <citation type="submission" date="2016-08" db="EMBL/GenBank/DDBJ databases">
        <title>A Parts List for Fungal Cellulosomes Revealed by Comparative Genomics.</title>
        <authorList>
            <consortium name="DOE Joint Genome Institute"/>
            <person name="Haitjema C.H."/>
            <person name="Gilmore S.P."/>
            <person name="Henske J.K."/>
            <person name="Solomon K.V."/>
            <person name="De Groot R."/>
            <person name="Kuo A."/>
            <person name="Mondo S.J."/>
            <person name="Salamov A.A."/>
            <person name="Labutti K."/>
            <person name="Zhao Z."/>
            <person name="Chiniquy J."/>
            <person name="Barry K."/>
            <person name="Brewer H.M."/>
            <person name="Purvine S.O."/>
            <person name="Wright A.T."/>
            <person name="Boxma B."/>
            <person name="Van Alen T."/>
            <person name="Hackstein J.H."/>
            <person name="Baker S.E."/>
            <person name="Grigoriev I.V."/>
            <person name="O'Malley M.A."/>
        </authorList>
    </citation>
    <scope>NUCLEOTIDE SEQUENCE [LARGE SCALE GENOMIC DNA]</scope>
    <source>
        <strain evidence="6 7">G1</strain>
    </source>
</reference>
<feature type="compositionally biased region" description="Polar residues" evidence="2">
    <location>
        <begin position="464"/>
        <end position="474"/>
    </location>
</feature>
<dbReference type="STRING" id="1754190.A0A1Y2CUL3"/>
<dbReference type="FunFam" id="3.80.10.10:FF:000221">
    <property type="entry name" value="Leucine-rich repeat receptor-like protein kinase PXL1"/>
    <property type="match status" value="1"/>
</dbReference>
<organism evidence="6 7">
    <name type="scientific">Neocallimastix californiae</name>
    <dbReference type="NCBI Taxonomy" id="1754190"/>
    <lineage>
        <taxon>Eukaryota</taxon>
        <taxon>Fungi</taxon>
        <taxon>Fungi incertae sedis</taxon>
        <taxon>Chytridiomycota</taxon>
        <taxon>Chytridiomycota incertae sedis</taxon>
        <taxon>Neocallimastigomycetes</taxon>
        <taxon>Neocallimastigales</taxon>
        <taxon>Neocallimastigaceae</taxon>
        <taxon>Neocallimastix</taxon>
    </lineage>
</organism>
<keyword evidence="1" id="KW-0677">Repeat</keyword>
<feature type="signal peptide" evidence="4">
    <location>
        <begin position="1"/>
        <end position="19"/>
    </location>
</feature>
<dbReference type="PANTHER" id="PTHR48009:SF16">
    <property type="entry name" value="LEUCINE-RICH REPEAT-CONTAINING N-TERMINAL PLANT-TYPE DOMAIN-CONTAINING PROTEIN"/>
    <property type="match status" value="1"/>
</dbReference>
<feature type="non-terminal residue" evidence="6">
    <location>
        <position position="1"/>
    </location>
</feature>
<feature type="domain" description="Disease resistance R13L4/SHOC-2-like LRR" evidence="5">
    <location>
        <begin position="63"/>
        <end position="172"/>
    </location>
</feature>
<feature type="transmembrane region" description="Helical" evidence="3">
    <location>
        <begin position="269"/>
        <end position="292"/>
    </location>
</feature>
<evidence type="ECO:0000256" key="3">
    <source>
        <dbReference type="SAM" id="Phobius"/>
    </source>
</evidence>
<proteinExistence type="predicted"/>
<dbReference type="OrthoDB" id="676979at2759"/>
<dbReference type="PANTHER" id="PTHR48009">
    <property type="entry name" value="LEUCINE-RICH REPEAT (LRR) FAMILY PROTEIN"/>
    <property type="match status" value="1"/>
</dbReference>
<dbReference type="EMBL" id="MCOG01000097">
    <property type="protein sequence ID" value="ORY50657.1"/>
    <property type="molecule type" value="Genomic_DNA"/>
</dbReference>
<evidence type="ECO:0000259" key="5">
    <source>
        <dbReference type="Pfam" id="PF23598"/>
    </source>
</evidence>
<evidence type="ECO:0000256" key="1">
    <source>
        <dbReference type="ARBA" id="ARBA00022737"/>
    </source>
</evidence>
<feature type="region of interest" description="Disordered" evidence="2">
    <location>
        <begin position="455"/>
        <end position="474"/>
    </location>
</feature>
<dbReference type="AlphaFoldDB" id="A0A1Y2CUL3"/>
<dbReference type="InterPro" id="IPR032675">
    <property type="entry name" value="LRR_dom_sf"/>
</dbReference>
<evidence type="ECO:0000313" key="7">
    <source>
        <dbReference type="Proteomes" id="UP000193920"/>
    </source>
</evidence>
<name>A0A1Y2CUL3_9FUNG</name>
<dbReference type="InterPro" id="IPR053213">
    <property type="entry name" value="RLP29"/>
</dbReference>
<evidence type="ECO:0000313" key="6">
    <source>
        <dbReference type="EMBL" id="ORY50657.1"/>
    </source>
</evidence>
<evidence type="ECO:0000256" key="4">
    <source>
        <dbReference type="SAM" id="SignalP"/>
    </source>
</evidence>
<gene>
    <name evidence="6" type="ORF">LY90DRAFT_670722</name>
</gene>
<comment type="caution">
    <text evidence="6">The sequence shown here is derived from an EMBL/GenBank/DDBJ whole genome shotgun (WGS) entry which is preliminary data.</text>
</comment>
<dbReference type="Proteomes" id="UP000193920">
    <property type="component" value="Unassembled WGS sequence"/>
</dbReference>
<keyword evidence="7" id="KW-1185">Reference proteome</keyword>
<dbReference type="Pfam" id="PF23598">
    <property type="entry name" value="LRR_14"/>
    <property type="match status" value="1"/>
</dbReference>
<keyword evidence="3" id="KW-0812">Transmembrane</keyword>